<feature type="region of interest" description="Disordered" evidence="1">
    <location>
        <begin position="194"/>
        <end position="218"/>
    </location>
</feature>
<keyword evidence="3" id="KW-1185">Reference proteome</keyword>
<proteinExistence type="predicted"/>
<evidence type="ECO:0000313" key="2">
    <source>
        <dbReference type="EMBL" id="RDY12187.1"/>
    </source>
</evidence>
<protein>
    <recommendedName>
        <fullName evidence="4">G-patch domain-containing protein</fullName>
    </recommendedName>
</protein>
<dbReference type="CDD" id="cd00303">
    <property type="entry name" value="retropepsin_like"/>
    <property type="match status" value="1"/>
</dbReference>
<dbReference type="STRING" id="157652.A0A371IAW2"/>
<organism evidence="2 3">
    <name type="scientific">Mucuna pruriens</name>
    <name type="common">Velvet bean</name>
    <name type="synonym">Dolichos pruriens</name>
    <dbReference type="NCBI Taxonomy" id="157652"/>
    <lineage>
        <taxon>Eukaryota</taxon>
        <taxon>Viridiplantae</taxon>
        <taxon>Streptophyta</taxon>
        <taxon>Embryophyta</taxon>
        <taxon>Tracheophyta</taxon>
        <taxon>Spermatophyta</taxon>
        <taxon>Magnoliopsida</taxon>
        <taxon>eudicotyledons</taxon>
        <taxon>Gunneridae</taxon>
        <taxon>Pentapetalae</taxon>
        <taxon>rosids</taxon>
        <taxon>fabids</taxon>
        <taxon>Fabales</taxon>
        <taxon>Fabaceae</taxon>
        <taxon>Papilionoideae</taxon>
        <taxon>50 kb inversion clade</taxon>
        <taxon>NPAAA clade</taxon>
        <taxon>indigoferoid/millettioid clade</taxon>
        <taxon>Phaseoleae</taxon>
        <taxon>Mucuna</taxon>
    </lineage>
</organism>
<sequence length="233" mass="25900">MLARVLIANGSSLNVMPKATLDKLYSTSSQLRTSSIVVRAFNRSKREVMGEITLPIRIRLVTFDITFQVMDIRPAYSCLLGRPWIHTARAIPSSLYQRVKFIVGEKELMISTLTPVEYIEEDEEALETSFQSLEKVGMIGAELEQGGSKLSRASIMAVKILIRGGFQLGKGPGKMLEGIVESMTVQENLGKIDNTNLMSEGVDESSKQDEGESTESKTLVEIERMIERESSTF</sequence>
<evidence type="ECO:0000256" key="1">
    <source>
        <dbReference type="SAM" id="MobiDB-lite"/>
    </source>
</evidence>
<gene>
    <name evidence="2" type="ORF">CR513_03046</name>
</gene>
<name>A0A371IAW2_MUCPR</name>
<evidence type="ECO:0008006" key="4">
    <source>
        <dbReference type="Google" id="ProtNLM"/>
    </source>
</evidence>
<dbReference type="PANTHER" id="PTHR33240">
    <property type="entry name" value="OS08G0508500 PROTEIN"/>
    <property type="match status" value="1"/>
</dbReference>
<reference evidence="2" key="1">
    <citation type="submission" date="2018-05" db="EMBL/GenBank/DDBJ databases">
        <title>Draft genome of Mucuna pruriens seed.</title>
        <authorList>
            <person name="Nnadi N.E."/>
            <person name="Vos R."/>
            <person name="Hasami M.H."/>
            <person name="Devisetty U.K."/>
            <person name="Aguiy J.C."/>
        </authorList>
    </citation>
    <scope>NUCLEOTIDE SEQUENCE [LARGE SCALE GENOMIC DNA]</scope>
    <source>
        <strain evidence="2">JCA_2017</strain>
    </source>
</reference>
<feature type="compositionally biased region" description="Basic and acidic residues" evidence="1">
    <location>
        <begin position="204"/>
        <end position="218"/>
    </location>
</feature>
<dbReference type="Proteomes" id="UP000257109">
    <property type="component" value="Unassembled WGS sequence"/>
</dbReference>
<dbReference type="AlphaFoldDB" id="A0A371IAW2"/>
<dbReference type="InterPro" id="IPR021109">
    <property type="entry name" value="Peptidase_aspartic_dom_sf"/>
</dbReference>
<dbReference type="Gene3D" id="2.40.70.10">
    <property type="entry name" value="Acid Proteases"/>
    <property type="match status" value="1"/>
</dbReference>
<feature type="non-terminal residue" evidence="2">
    <location>
        <position position="1"/>
    </location>
</feature>
<comment type="caution">
    <text evidence="2">The sequence shown here is derived from an EMBL/GenBank/DDBJ whole genome shotgun (WGS) entry which is preliminary data.</text>
</comment>
<dbReference type="EMBL" id="QJKJ01000515">
    <property type="protein sequence ID" value="RDY12187.1"/>
    <property type="molecule type" value="Genomic_DNA"/>
</dbReference>
<dbReference type="PANTHER" id="PTHR33240:SF15">
    <property type="entry name" value="GAG-PRO-LIKE PROTEIN"/>
    <property type="match status" value="1"/>
</dbReference>
<accession>A0A371IAW2</accession>
<evidence type="ECO:0000313" key="3">
    <source>
        <dbReference type="Proteomes" id="UP000257109"/>
    </source>
</evidence>